<comment type="caution">
    <text evidence="5">The sequence shown here is derived from an EMBL/GenBank/DDBJ whole genome shotgun (WGS) entry which is preliminary data.</text>
</comment>
<dbReference type="SUPFAM" id="SSF46689">
    <property type="entry name" value="Homeodomain-like"/>
    <property type="match status" value="1"/>
</dbReference>
<proteinExistence type="predicted"/>
<evidence type="ECO:0000313" key="5">
    <source>
        <dbReference type="EMBL" id="MDN3592546.1"/>
    </source>
</evidence>
<evidence type="ECO:0000259" key="4">
    <source>
        <dbReference type="PROSITE" id="PS01124"/>
    </source>
</evidence>
<keyword evidence="6" id="KW-1185">Reference proteome</keyword>
<evidence type="ECO:0000313" key="6">
    <source>
        <dbReference type="Proteomes" id="UP001224644"/>
    </source>
</evidence>
<dbReference type="InterPro" id="IPR050204">
    <property type="entry name" value="AraC_XylS_family_regulators"/>
</dbReference>
<dbReference type="PANTHER" id="PTHR46796">
    <property type="entry name" value="HTH-TYPE TRANSCRIPTIONAL ACTIVATOR RHAS-RELATED"/>
    <property type="match status" value="1"/>
</dbReference>
<dbReference type="PROSITE" id="PS00041">
    <property type="entry name" value="HTH_ARAC_FAMILY_1"/>
    <property type="match status" value="1"/>
</dbReference>
<dbReference type="RefSeq" id="WP_238223318.1">
    <property type="nucleotide sequence ID" value="NZ_BPQD01000006.1"/>
</dbReference>
<sequence>MRTLFSTDEVIPANSFNHWRRTIFERIVPVELTNLGDKPFRGTIEGANIGSLSVSRISQGALRTEATPDTIRRHDKHDSLTVAIVLDGVVTSIQNDREAVQGAGEIVVLDRRPTIMATNAYSRSLVMEISRAKLEGLLGPARIYSALTIGSNQASTSLVTTFFNELIRIHDTLSPETADRMSSIGSDLLVAAIAERLAQEVPKPMYGTVLLQRAKTYVENNLGDPSLDPVQLAAAVGISVRRLQQLFKEKGLHISDWIWRRRLEVSALRLADPGFAHMQLGALAYGCGFGSQSHFSRRFKAHFGMTPGEYRHAARMRAL</sequence>
<dbReference type="PRINTS" id="PR00032">
    <property type="entry name" value="HTHARAC"/>
</dbReference>
<name>A0ABT8BK97_9HYPH</name>
<evidence type="ECO:0000256" key="2">
    <source>
        <dbReference type="ARBA" id="ARBA00023125"/>
    </source>
</evidence>
<dbReference type="EMBL" id="JAUFPX010000017">
    <property type="protein sequence ID" value="MDN3592546.1"/>
    <property type="molecule type" value="Genomic_DNA"/>
</dbReference>
<gene>
    <name evidence="5" type="ORF">QWZ12_18295</name>
</gene>
<dbReference type="InterPro" id="IPR020449">
    <property type="entry name" value="Tscrpt_reg_AraC-type_HTH"/>
</dbReference>
<protein>
    <submittedName>
        <fullName evidence="5">Helix-turn-helix domain-containing protein</fullName>
    </submittedName>
</protein>
<dbReference type="PANTHER" id="PTHR46796:SF6">
    <property type="entry name" value="ARAC SUBFAMILY"/>
    <property type="match status" value="1"/>
</dbReference>
<keyword evidence="2" id="KW-0238">DNA-binding</keyword>
<dbReference type="PROSITE" id="PS01124">
    <property type="entry name" value="HTH_ARAC_FAMILY_2"/>
    <property type="match status" value="1"/>
</dbReference>
<evidence type="ECO:0000256" key="3">
    <source>
        <dbReference type="ARBA" id="ARBA00023163"/>
    </source>
</evidence>
<keyword evidence="3" id="KW-0804">Transcription</keyword>
<dbReference type="Pfam" id="PF14525">
    <property type="entry name" value="AraC_binding_2"/>
    <property type="match status" value="1"/>
</dbReference>
<dbReference type="InterPro" id="IPR035418">
    <property type="entry name" value="AraC-bd_2"/>
</dbReference>
<reference evidence="6" key="1">
    <citation type="journal article" date="2019" name="Int. J. Syst. Evol. Microbiol.">
        <title>The Global Catalogue of Microorganisms (GCM) 10K type strain sequencing project: providing services to taxonomists for standard genome sequencing and annotation.</title>
        <authorList>
            <consortium name="The Broad Institute Genomics Platform"/>
            <consortium name="The Broad Institute Genome Sequencing Center for Infectious Disease"/>
            <person name="Wu L."/>
            <person name="Ma J."/>
        </authorList>
    </citation>
    <scope>NUCLEOTIDE SEQUENCE [LARGE SCALE GENOMIC DNA]</scope>
    <source>
        <strain evidence="6">CECT 7069</strain>
    </source>
</reference>
<accession>A0ABT8BK97</accession>
<dbReference type="Gene3D" id="1.10.10.60">
    <property type="entry name" value="Homeodomain-like"/>
    <property type="match status" value="1"/>
</dbReference>
<dbReference type="InterPro" id="IPR018062">
    <property type="entry name" value="HTH_AraC-typ_CS"/>
</dbReference>
<dbReference type="InterPro" id="IPR018060">
    <property type="entry name" value="HTH_AraC"/>
</dbReference>
<evidence type="ECO:0000256" key="1">
    <source>
        <dbReference type="ARBA" id="ARBA00023015"/>
    </source>
</evidence>
<dbReference type="Proteomes" id="UP001224644">
    <property type="component" value="Unassembled WGS sequence"/>
</dbReference>
<dbReference type="InterPro" id="IPR009057">
    <property type="entry name" value="Homeodomain-like_sf"/>
</dbReference>
<feature type="domain" description="HTH araC/xylS-type" evidence="4">
    <location>
        <begin position="212"/>
        <end position="313"/>
    </location>
</feature>
<keyword evidence="1" id="KW-0805">Transcription regulation</keyword>
<organism evidence="5 6">
    <name type="scientific">Methylobacterium adhaesivum</name>
    <dbReference type="NCBI Taxonomy" id="333297"/>
    <lineage>
        <taxon>Bacteria</taxon>
        <taxon>Pseudomonadati</taxon>
        <taxon>Pseudomonadota</taxon>
        <taxon>Alphaproteobacteria</taxon>
        <taxon>Hyphomicrobiales</taxon>
        <taxon>Methylobacteriaceae</taxon>
        <taxon>Methylobacterium</taxon>
    </lineage>
</organism>
<dbReference type="Pfam" id="PF12833">
    <property type="entry name" value="HTH_18"/>
    <property type="match status" value="1"/>
</dbReference>
<dbReference type="SMART" id="SM00342">
    <property type="entry name" value="HTH_ARAC"/>
    <property type="match status" value="1"/>
</dbReference>